<dbReference type="EMBL" id="OCNE01000028">
    <property type="protein sequence ID" value="SOD67028.1"/>
    <property type="molecule type" value="Genomic_DNA"/>
</dbReference>
<sequence length="244" mass="26437">MTTLLGTPWSAVTPLLDLQPGALTAVTSMSGVGKSTFAINVATHNAGAKRPTVYCSTEISLTDLMEKILAAHLGLDIQQHGLPAEHRGEAHRMHSRVETLHFLLGDDRHTITEIERTVPAREALAPLVIVDSIQGISRRSEPDSLARNLAALKTMADEHGAAVLIVSHLSRPAQQQGVDHLPPEVVDAAATVVSLRRTTHDWNDNGNEGQETAIQTLKGTHRGKRTTLLLEPQHCRFVHTEGGR</sequence>
<gene>
    <name evidence="2" type="ORF">SAMN06297387_12838</name>
</gene>
<dbReference type="AlphaFoldDB" id="A0A286E7Y7"/>
<dbReference type="GO" id="GO:0005524">
    <property type="term" value="F:ATP binding"/>
    <property type="evidence" value="ECO:0007669"/>
    <property type="project" value="InterPro"/>
</dbReference>
<evidence type="ECO:0000313" key="2">
    <source>
        <dbReference type="EMBL" id="SOD67028.1"/>
    </source>
</evidence>
<dbReference type="Proteomes" id="UP000219072">
    <property type="component" value="Unassembled WGS sequence"/>
</dbReference>
<dbReference type="Gene3D" id="3.40.50.300">
    <property type="entry name" value="P-loop containing nucleotide triphosphate hydrolases"/>
    <property type="match status" value="1"/>
</dbReference>
<keyword evidence="3" id="KW-1185">Reference proteome</keyword>
<name>A0A286E7Y7_9ACTN</name>
<dbReference type="PROSITE" id="PS51199">
    <property type="entry name" value="SF4_HELICASE"/>
    <property type="match status" value="1"/>
</dbReference>
<protein>
    <submittedName>
        <fullName evidence="2">DnaB-like helicase C terminal domain-containing protein</fullName>
    </submittedName>
</protein>
<keyword evidence="2" id="KW-0347">Helicase</keyword>
<dbReference type="RefSeq" id="WP_097233885.1">
    <property type="nucleotide sequence ID" value="NZ_OCNE01000028.1"/>
</dbReference>
<evidence type="ECO:0000313" key="3">
    <source>
        <dbReference type="Proteomes" id="UP000219072"/>
    </source>
</evidence>
<feature type="domain" description="SF4 helicase" evidence="1">
    <location>
        <begin position="1"/>
        <end position="192"/>
    </location>
</feature>
<keyword evidence="2" id="KW-0378">Hydrolase</keyword>
<dbReference type="GO" id="GO:0003678">
    <property type="term" value="F:DNA helicase activity"/>
    <property type="evidence" value="ECO:0007669"/>
    <property type="project" value="InterPro"/>
</dbReference>
<dbReference type="Pfam" id="PF03796">
    <property type="entry name" value="DnaB_C"/>
    <property type="match status" value="1"/>
</dbReference>
<organism evidence="2 3">
    <name type="scientific">Streptomyces zhaozhouensis</name>
    <dbReference type="NCBI Taxonomy" id="1300267"/>
    <lineage>
        <taxon>Bacteria</taxon>
        <taxon>Bacillati</taxon>
        <taxon>Actinomycetota</taxon>
        <taxon>Actinomycetes</taxon>
        <taxon>Kitasatosporales</taxon>
        <taxon>Streptomycetaceae</taxon>
        <taxon>Streptomyces</taxon>
    </lineage>
</organism>
<keyword evidence="2" id="KW-0067">ATP-binding</keyword>
<proteinExistence type="predicted"/>
<dbReference type="InterPro" id="IPR027417">
    <property type="entry name" value="P-loop_NTPase"/>
</dbReference>
<accession>A0A286E7Y7</accession>
<dbReference type="OrthoDB" id="4205864at2"/>
<reference evidence="2 3" key="1">
    <citation type="submission" date="2017-09" db="EMBL/GenBank/DDBJ databases">
        <authorList>
            <person name="Ehlers B."/>
            <person name="Leendertz F.H."/>
        </authorList>
    </citation>
    <scope>NUCLEOTIDE SEQUENCE [LARGE SCALE GENOMIC DNA]</scope>
    <source>
        <strain evidence="2 3">CGMCC 4.7095</strain>
    </source>
</reference>
<keyword evidence="2" id="KW-0547">Nucleotide-binding</keyword>
<dbReference type="SUPFAM" id="SSF52540">
    <property type="entry name" value="P-loop containing nucleoside triphosphate hydrolases"/>
    <property type="match status" value="1"/>
</dbReference>
<dbReference type="GO" id="GO:0006260">
    <property type="term" value="P:DNA replication"/>
    <property type="evidence" value="ECO:0007669"/>
    <property type="project" value="InterPro"/>
</dbReference>
<dbReference type="InterPro" id="IPR007694">
    <property type="entry name" value="DNA_helicase_DnaB-like_C"/>
</dbReference>
<evidence type="ECO:0000259" key="1">
    <source>
        <dbReference type="PROSITE" id="PS51199"/>
    </source>
</evidence>